<name>A0AAQ3LCI2_9BACT</name>
<dbReference type="GO" id="GO:0005737">
    <property type="term" value="C:cytoplasm"/>
    <property type="evidence" value="ECO:0007669"/>
    <property type="project" value="TreeGrafter"/>
</dbReference>
<reference evidence="8 9" key="1">
    <citation type="submission" date="2023-10" db="EMBL/GenBank/DDBJ databases">
        <title>Rubellicoccus peritrichatus gen. nov., sp. nov., isolated from an algae of coral reef tank.</title>
        <authorList>
            <person name="Luo J."/>
        </authorList>
    </citation>
    <scope>NUCLEOTIDE SEQUENCE [LARGE SCALE GENOMIC DNA]</scope>
    <source>
        <strain evidence="8 9">CR14</strain>
    </source>
</reference>
<dbReference type="CDD" id="cd16030">
    <property type="entry name" value="iduronate-2-sulfatase"/>
    <property type="match status" value="1"/>
</dbReference>
<keyword evidence="3" id="KW-0479">Metal-binding</keyword>
<dbReference type="Gene3D" id="3.40.720.10">
    <property type="entry name" value="Alkaline Phosphatase, subunit A"/>
    <property type="match status" value="1"/>
</dbReference>
<dbReference type="PANTHER" id="PTHR45953">
    <property type="entry name" value="IDURONATE 2-SULFATASE"/>
    <property type="match status" value="1"/>
</dbReference>
<evidence type="ECO:0000256" key="3">
    <source>
        <dbReference type="ARBA" id="ARBA00022723"/>
    </source>
</evidence>
<accession>A0AAQ3LCI2</accession>
<evidence type="ECO:0000256" key="5">
    <source>
        <dbReference type="ARBA" id="ARBA00022801"/>
    </source>
</evidence>
<evidence type="ECO:0000256" key="6">
    <source>
        <dbReference type="ARBA" id="ARBA00022837"/>
    </source>
</evidence>
<dbReference type="KEGG" id="puo:RZN69_20655"/>
<keyword evidence="5" id="KW-0378">Hydrolase</keyword>
<keyword evidence="4" id="KW-0732">Signal</keyword>
<comment type="cofactor">
    <cofactor evidence="1">
        <name>Ca(2+)</name>
        <dbReference type="ChEBI" id="CHEBI:29108"/>
    </cofactor>
</comment>
<dbReference type="RefSeq" id="WP_317833372.1">
    <property type="nucleotide sequence ID" value="NZ_CP136920.1"/>
</dbReference>
<proteinExistence type="inferred from homology"/>
<keyword evidence="9" id="KW-1185">Reference proteome</keyword>
<dbReference type="GO" id="GO:0004423">
    <property type="term" value="F:iduronate-2-sulfatase activity"/>
    <property type="evidence" value="ECO:0007669"/>
    <property type="project" value="InterPro"/>
</dbReference>
<dbReference type="EMBL" id="CP136920">
    <property type="protein sequence ID" value="WOO41038.1"/>
    <property type="molecule type" value="Genomic_DNA"/>
</dbReference>
<keyword evidence="6" id="KW-0106">Calcium</keyword>
<evidence type="ECO:0000313" key="8">
    <source>
        <dbReference type="EMBL" id="WOO41038.1"/>
    </source>
</evidence>
<evidence type="ECO:0000256" key="1">
    <source>
        <dbReference type="ARBA" id="ARBA00001913"/>
    </source>
</evidence>
<dbReference type="Pfam" id="PF00884">
    <property type="entry name" value="Sulfatase"/>
    <property type="match status" value="1"/>
</dbReference>
<dbReference type="Proteomes" id="UP001304300">
    <property type="component" value="Chromosome"/>
</dbReference>
<dbReference type="SUPFAM" id="SSF53649">
    <property type="entry name" value="Alkaline phosphatase-like"/>
    <property type="match status" value="1"/>
</dbReference>
<dbReference type="AlphaFoldDB" id="A0AAQ3LCI2"/>
<feature type="domain" description="Sulfatase N-terminal" evidence="7">
    <location>
        <begin position="2"/>
        <end position="337"/>
    </location>
</feature>
<sequence>MIIVDDLRPETGAYGSVIKTPNMDRLAEEGTLFERAYCNSPVCGASRASLMTGIRPGRHRFLEYNTKVEEDTPEAVVIPDIYKAAGYDTFAYGKIFHHKSDQKDVWEELKMPSGKSSWRDYLVPDNITLDSQKGGRGPAFEAYDGPEAYQDEKIALLAANKLKQLVDSPKPFFMAVGFVKPHLPFNAPKLFWDLYNPEDIRIPKTYFRQSDIPRAAYHNSGELRSYHGVPQETVLPEAYARQLIHGYYAATSFVDAQIGYVLDTLDASGLRNNTIVMLLGDHGYNLGEHTLWCKHANFDHTIRTPLIISVPGFPEGQRTSALVEYVDLFPTLMDLTDLKGPTEQLDGISLVPVLKDPHATTKPAIVSKYKNGISLRTDRHLYTTFQRKATGETYATMLYDLHDDPLETRNLANDPAHVDMVASLDKQLRDSWGDNFEAKPLQVDKK</sequence>
<evidence type="ECO:0000259" key="7">
    <source>
        <dbReference type="Pfam" id="PF00884"/>
    </source>
</evidence>
<evidence type="ECO:0000313" key="9">
    <source>
        <dbReference type="Proteomes" id="UP001304300"/>
    </source>
</evidence>
<dbReference type="InterPro" id="IPR000917">
    <property type="entry name" value="Sulfatase_N"/>
</dbReference>
<evidence type="ECO:0000256" key="2">
    <source>
        <dbReference type="ARBA" id="ARBA00008779"/>
    </source>
</evidence>
<organism evidence="8 9">
    <name type="scientific">Rubellicoccus peritrichatus</name>
    <dbReference type="NCBI Taxonomy" id="3080537"/>
    <lineage>
        <taxon>Bacteria</taxon>
        <taxon>Pseudomonadati</taxon>
        <taxon>Verrucomicrobiota</taxon>
        <taxon>Opitutia</taxon>
        <taxon>Puniceicoccales</taxon>
        <taxon>Cerasicoccaceae</taxon>
        <taxon>Rubellicoccus</taxon>
    </lineage>
</organism>
<evidence type="ECO:0000256" key="4">
    <source>
        <dbReference type="ARBA" id="ARBA00022729"/>
    </source>
</evidence>
<dbReference type="InterPro" id="IPR017850">
    <property type="entry name" value="Alkaline_phosphatase_core_sf"/>
</dbReference>
<dbReference type="PANTHER" id="PTHR45953:SF1">
    <property type="entry name" value="IDURONATE 2-SULFATASE"/>
    <property type="match status" value="1"/>
</dbReference>
<protein>
    <submittedName>
        <fullName evidence="8">Sulfatase</fullName>
    </submittedName>
</protein>
<dbReference type="GO" id="GO:0046872">
    <property type="term" value="F:metal ion binding"/>
    <property type="evidence" value="ECO:0007669"/>
    <property type="project" value="UniProtKB-KW"/>
</dbReference>
<dbReference type="InterPro" id="IPR035874">
    <property type="entry name" value="IDS"/>
</dbReference>
<gene>
    <name evidence="8" type="ORF">RZN69_20655</name>
</gene>
<comment type="similarity">
    <text evidence="2">Belongs to the sulfatase family.</text>
</comment>